<keyword evidence="8" id="KW-0234">DNA repair</keyword>
<dbReference type="Proteomes" id="UP000786811">
    <property type="component" value="Unassembled WGS sequence"/>
</dbReference>
<keyword evidence="6" id="KW-0227">DNA damage</keyword>
<keyword evidence="14" id="KW-1185">Reference proteome</keyword>
<organism evidence="13 14">
    <name type="scientific">Cotesia congregata</name>
    <name type="common">Parasitoid wasp</name>
    <name type="synonym">Apanteles congregatus</name>
    <dbReference type="NCBI Taxonomy" id="51543"/>
    <lineage>
        <taxon>Eukaryota</taxon>
        <taxon>Metazoa</taxon>
        <taxon>Ecdysozoa</taxon>
        <taxon>Arthropoda</taxon>
        <taxon>Hexapoda</taxon>
        <taxon>Insecta</taxon>
        <taxon>Pterygota</taxon>
        <taxon>Neoptera</taxon>
        <taxon>Endopterygota</taxon>
        <taxon>Hymenoptera</taxon>
        <taxon>Apocrita</taxon>
        <taxon>Ichneumonoidea</taxon>
        <taxon>Braconidae</taxon>
        <taxon>Microgastrinae</taxon>
        <taxon>Cotesia</taxon>
    </lineage>
</organism>
<evidence type="ECO:0000256" key="3">
    <source>
        <dbReference type="ARBA" id="ARBA00006585"/>
    </source>
</evidence>
<dbReference type="InterPro" id="IPR029425">
    <property type="entry name" value="MMS22L_N"/>
</dbReference>
<reference evidence="13" key="1">
    <citation type="submission" date="2021-04" db="EMBL/GenBank/DDBJ databases">
        <authorList>
            <person name="Chebbi M.A.C M."/>
        </authorList>
    </citation>
    <scope>NUCLEOTIDE SEQUENCE</scope>
</reference>
<keyword evidence="5" id="KW-0158">Chromosome</keyword>
<gene>
    <name evidence="13" type="ORF">HICCMSTLAB_LOCUS6512</name>
</gene>
<dbReference type="PANTHER" id="PTHR28547:SF1">
    <property type="entry name" value="PROTEIN MMS22-LIKE"/>
    <property type="match status" value="1"/>
</dbReference>
<comment type="caution">
    <text evidence="13">The sequence shown here is derived from an EMBL/GenBank/DDBJ whole genome shotgun (WGS) entry which is preliminary data.</text>
</comment>
<dbReference type="OrthoDB" id="8193282at2759"/>
<dbReference type="GO" id="GO:0043596">
    <property type="term" value="C:nuclear replication fork"/>
    <property type="evidence" value="ECO:0007669"/>
    <property type="project" value="TreeGrafter"/>
</dbReference>
<dbReference type="PANTHER" id="PTHR28547">
    <property type="entry name" value="PROTEIN MMS22-LIKE"/>
    <property type="match status" value="1"/>
</dbReference>
<evidence type="ECO:0000259" key="11">
    <source>
        <dbReference type="Pfam" id="PF14910"/>
    </source>
</evidence>
<evidence type="ECO:0000256" key="6">
    <source>
        <dbReference type="ARBA" id="ARBA00022763"/>
    </source>
</evidence>
<protein>
    <recommendedName>
        <fullName evidence="4">Protein MMS22-like</fullName>
    </recommendedName>
    <alternativeName>
        <fullName evidence="10">Methyl methanesulfonate-sensitivity protein 22-like</fullName>
    </alternativeName>
</protein>
<evidence type="ECO:0000313" key="13">
    <source>
        <dbReference type="EMBL" id="CAG5092998.1"/>
    </source>
</evidence>
<evidence type="ECO:0000313" key="14">
    <source>
        <dbReference type="Proteomes" id="UP000786811"/>
    </source>
</evidence>
<evidence type="ECO:0000256" key="2">
    <source>
        <dbReference type="ARBA" id="ARBA00004286"/>
    </source>
</evidence>
<evidence type="ECO:0000256" key="1">
    <source>
        <dbReference type="ARBA" id="ARBA00004123"/>
    </source>
</evidence>
<dbReference type="GO" id="GO:0031297">
    <property type="term" value="P:replication fork processing"/>
    <property type="evidence" value="ECO:0007669"/>
    <property type="project" value="InterPro"/>
</dbReference>
<dbReference type="EMBL" id="CAJNRD030001120">
    <property type="protein sequence ID" value="CAG5092998.1"/>
    <property type="molecule type" value="Genomic_DNA"/>
</dbReference>
<dbReference type="InterPro" id="IPR029424">
    <property type="entry name" value="MMS22L_C"/>
</dbReference>
<proteinExistence type="inferred from homology"/>
<dbReference type="GO" id="GO:0000724">
    <property type="term" value="P:double-strand break repair via homologous recombination"/>
    <property type="evidence" value="ECO:0007669"/>
    <property type="project" value="InterPro"/>
</dbReference>
<evidence type="ECO:0000256" key="5">
    <source>
        <dbReference type="ARBA" id="ARBA00022454"/>
    </source>
</evidence>
<evidence type="ECO:0000256" key="9">
    <source>
        <dbReference type="ARBA" id="ARBA00023242"/>
    </source>
</evidence>
<evidence type="ECO:0000256" key="4">
    <source>
        <dbReference type="ARBA" id="ARBA00021061"/>
    </source>
</evidence>
<dbReference type="InterPro" id="IPR042320">
    <property type="entry name" value="MMS22-like"/>
</dbReference>
<feature type="domain" description="MMS22-like C-terminal" evidence="12">
    <location>
        <begin position="710"/>
        <end position="1030"/>
    </location>
</feature>
<keyword evidence="9" id="KW-0539">Nucleus</keyword>
<keyword evidence="7" id="KW-0156">Chromatin regulator</keyword>
<sequence>MSKFVTFDCAGKINSNDTNLTKTAGLMKEQLDRCKELQVIDDRVLLFDHELPGAIAILHLQPLIECVEMNLRILTRYEKYNPRILETNSPENLYQLRKSVCDFLTYTMKFISSVDNAWFNEEISQFLDLQDIDRILQVLKTFISRLRTRVPAAIFHYAVSNIGNKCSQPEFHLYHMHLELRWLLILFTYVRASKFTVAEMMNDLSKTLELVIDDLIYISLKIFERHSGDLRLKTPYSCSCARELWLMIQVIIEDCDQVEVSFWEYVNCALDKITPTAKSELFSVWLIYHLGILQGYSTDGVFQGSSSERIKDNYTKIERILRGFSRHPGDVDEELKLLIPLVKKLTTEWWEFRIIIINHLWEYFPRRLEHPYLTSQGLWSLSMDRKTPQELLKQVKERIDGKDAESSYGMFLNFLGCVLKRQDGTSGKKNYWYQIKGRICSKFNKFKVQEFNEAALLNFISLFLTLGVTADVADVCTVMLNLLPPVLQPDNNSKRTILSWKGQLCALLLYRENDLSLQPIADRFVEMVNVICCRQDEFGRSMMSTFIDTLGTLVVGRGDEHLLISGWIDRYLRECPKSKIPVLLKLVLEMLNKDSRDVLATLMVNVVGCLRTMVFSGDYYEDLPKLAVEFTVQAARYKDVAEANRQEASSLFVHFTSTLKVKDARIIKNYLTGVLGHSELEGIRGIKNFNLIVIQAWFKCCIHGLDSSGEMEEIKRCVVQFDEIRQLFTQQEREKFIKESESLISWAMALNNRRRTAQDTALDVRTRSVLMNLDKWVLGPIRPETQDSELAWWIYRCFGTIFLCCGAMMHTKTHASMLLNYINKFVLIKNNEDSYLRHLSKKIFSMVILGLESANAKNDVTLINLVSDLLQAYLPLLVTESGDGFRVAESLTRCFTDTASDFSVFIVEKLAVFLKISQDNSMHKHGYLVMALINHLLDVSVAQNKKYIAESIVLKCSGNIVEAYIRTHEHHPHKQQTAKFINYVCGNNYFKSDFKLREKLANIIASTLINYLPSNSQPTWELLQSINTRELSKIIITQVQQGIIKLQRGYHHPQNAKSLRDLSSKLTEHVKKLN</sequence>
<dbReference type="AlphaFoldDB" id="A0A8J2MHY8"/>
<evidence type="ECO:0000256" key="8">
    <source>
        <dbReference type="ARBA" id="ARBA00023204"/>
    </source>
</evidence>
<dbReference type="Pfam" id="PF14911">
    <property type="entry name" value="MMS22L_C"/>
    <property type="match status" value="1"/>
</dbReference>
<dbReference type="Pfam" id="PF14910">
    <property type="entry name" value="MMS22L_N"/>
    <property type="match status" value="1"/>
</dbReference>
<accession>A0A8J2MHY8</accession>
<comment type="subcellular location">
    <subcellularLocation>
        <location evidence="2">Chromosome</location>
    </subcellularLocation>
    <subcellularLocation>
        <location evidence="1">Nucleus</location>
    </subcellularLocation>
</comment>
<dbReference type="GO" id="GO:0006325">
    <property type="term" value="P:chromatin organization"/>
    <property type="evidence" value="ECO:0007669"/>
    <property type="project" value="UniProtKB-KW"/>
</dbReference>
<evidence type="ECO:0000256" key="7">
    <source>
        <dbReference type="ARBA" id="ARBA00022853"/>
    </source>
</evidence>
<evidence type="ECO:0000256" key="10">
    <source>
        <dbReference type="ARBA" id="ARBA00033326"/>
    </source>
</evidence>
<comment type="similarity">
    <text evidence="3">Belongs to the MMS22 family. MMS22L subfamily.</text>
</comment>
<name>A0A8J2MHY8_COTCN</name>
<feature type="domain" description="Protein MMS22-like N-terminal" evidence="11">
    <location>
        <begin position="138"/>
        <end position="527"/>
    </location>
</feature>
<evidence type="ECO:0000259" key="12">
    <source>
        <dbReference type="Pfam" id="PF14911"/>
    </source>
</evidence>